<reference evidence="1" key="1">
    <citation type="submission" date="2024-07" db="EMBL/GenBank/DDBJ databases">
        <authorList>
            <person name="Li X.-J."/>
            <person name="Wang X."/>
        </authorList>
    </citation>
    <scope>NUCLEOTIDE SEQUENCE</scope>
    <source>
        <strain evidence="1">HSP-536</strain>
    </source>
</reference>
<accession>A0AB39V3Q0</accession>
<protein>
    <recommendedName>
        <fullName evidence="2">Lipoprotein</fullName>
    </recommendedName>
</protein>
<dbReference type="AlphaFoldDB" id="A0AB39V3Q0"/>
<gene>
    <name evidence="1" type="ORF">AB8B28_10545</name>
</gene>
<dbReference type="EMBL" id="CP165647">
    <property type="protein sequence ID" value="XDU62070.1"/>
    <property type="molecule type" value="Genomic_DNA"/>
</dbReference>
<organism evidence="1">
    <name type="scientific">Leptotrichia alba</name>
    <dbReference type="NCBI Taxonomy" id="3239304"/>
    <lineage>
        <taxon>Bacteria</taxon>
        <taxon>Fusobacteriati</taxon>
        <taxon>Fusobacteriota</taxon>
        <taxon>Fusobacteriia</taxon>
        <taxon>Fusobacteriales</taxon>
        <taxon>Leptotrichiaceae</taxon>
        <taxon>Leptotrichia</taxon>
    </lineage>
</organism>
<name>A0AB39V3Q0_9FUSO</name>
<proteinExistence type="predicted"/>
<dbReference type="RefSeq" id="WP_369715699.1">
    <property type="nucleotide sequence ID" value="NZ_CP165647.1"/>
</dbReference>
<evidence type="ECO:0000313" key="1">
    <source>
        <dbReference type="EMBL" id="XDU62070.1"/>
    </source>
</evidence>
<dbReference type="KEGG" id="lala:AB8B28_10545"/>
<sequence length="177" mass="20510">MKKIFLLLMSVILLNSCYSLIVKPMVKTTAAVIGAPFYIVGKLIPKTDNAQYRQGYHAYMVEEYKEKIDALMNDILKREWEETKFHEEKILLPKGLTVKNGILLDVETDYGLPVRFIGDSYPCYFDGKKGVYDLKSKEEYYLKGNAKNYYKIESETEKGKLLEKLILEKNNVQRGCQ</sequence>
<evidence type="ECO:0008006" key="2">
    <source>
        <dbReference type="Google" id="ProtNLM"/>
    </source>
</evidence>